<proteinExistence type="predicted"/>
<sequence length="332" mass="36008">MDPTQVGRVVGEHYALEGLELAPVDGGADLAATLWKAVDARGRRFAVKWSTGGSPAGTVLPAALDAARPGSAPAPVPARDGSLWTDIGGTRLSVTEWLDGTSGFDAPLDERGWRAFGHLLADLHTLPVEGGVRAVLPREAFDPTRWADQFERVDAEPDAVPSEKKVRRLAELWHPHRAELREVHQHTHSLAERLRSRGDLPRYVPCHGDPHLGNLVLTDGGSLALLDFDDAVLAPPERDLMFVLGGGVLADLAASDEQQRWFMESYGTHAVDADLLVYYRGLRLLEDTSELATIVLAPSSTEDDRDEALGHLTNVFSPTGMLVQARSGTHRP</sequence>
<dbReference type="Gene3D" id="3.30.200.20">
    <property type="entry name" value="Phosphorylase Kinase, domain 1"/>
    <property type="match status" value="1"/>
</dbReference>
<evidence type="ECO:0000313" key="2">
    <source>
        <dbReference type="EMBL" id="GHD24674.1"/>
    </source>
</evidence>
<dbReference type="SUPFAM" id="SSF56112">
    <property type="entry name" value="Protein kinase-like (PK-like)"/>
    <property type="match status" value="1"/>
</dbReference>
<organism evidence="2 3">
    <name type="scientific">Nocardiopsis kunsanensis</name>
    <dbReference type="NCBI Taxonomy" id="141693"/>
    <lineage>
        <taxon>Bacteria</taxon>
        <taxon>Bacillati</taxon>
        <taxon>Actinomycetota</taxon>
        <taxon>Actinomycetes</taxon>
        <taxon>Streptosporangiales</taxon>
        <taxon>Nocardiopsidaceae</taxon>
        <taxon>Nocardiopsis</taxon>
    </lineage>
</organism>
<evidence type="ECO:0000259" key="1">
    <source>
        <dbReference type="Pfam" id="PF01636"/>
    </source>
</evidence>
<dbReference type="InterPro" id="IPR011009">
    <property type="entry name" value="Kinase-like_dom_sf"/>
</dbReference>
<name>A0A918XCJ5_9ACTN</name>
<dbReference type="Gene3D" id="1.20.58.840">
    <property type="match status" value="1"/>
</dbReference>
<evidence type="ECO:0000313" key="3">
    <source>
        <dbReference type="Proteomes" id="UP000654947"/>
    </source>
</evidence>
<dbReference type="AlphaFoldDB" id="A0A918XCJ5"/>
<gene>
    <name evidence="2" type="ORF">GCM10007147_21020</name>
</gene>
<protein>
    <submittedName>
        <fullName evidence="2">Spectinomycin phosphotransferase</fullName>
    </submittedName>
</protein>
<reference evidence="2 3" key="1">
    <citation type="journal article" date="2014" name="Int. J. Syst. Evol. Microbiol.">
        <title>Complete genome sequence of Corynebacterium casei LMG S-19264T (=DSM 44701T), isolated from a smear-ripened cheese.</title>
        <authorList>
            <consortium name="US DOE Joint Genome Institute (JGI-PGF)"/>
            <person name="Walter F."/>
            <person name="Albersmeier A."/>
            <person name="Kalinowski J."/>
            <person name="Ruckert C."/>
        </authorList>
    </citation>
    <scope>NUCLEOTIDE SEQUENCE [LARGE SCALE GENOMIC DNA]</scope>
    <source>
        <strain evidence="2 3">KCTC 19473</strain>
    </source>
</reference>
<dbReference type="EMBL" id="BMXL01000008">
    <property type="protein sequence ID" value="GHD24674.1"/>
    <property type="molecule type" value="Genomic_DNA"/>
</dbReference>
<dbReference type="Gene3D" id="1.10.510.10">
    <property type="entry name" value="Transferase(Phosphotransferase) domain 1"/>
    <property type="match status" value="1"/>
</dbReference>
<dbReference type="RefSeq" id="WP_193517840.1">
    <property type="nucleotide sequence ID" value="NZ_BMXL01000008.1"/>
</dbReference>
<keyword evidence="3" id="KW-1185">Reference proteome</keyword>
<comment type="caution">
    <text evidence="2">The sequence shown here is derived from an EMBL/GenBank/DDBJ whole genome shotgun (WGS) entry which is preliminary data.</text>
</comment>
<dbReference type="Proteomes" id="UP000654947">
    <property type="component" value="Unassembled WGS sequence"/>
</dbReference>
<accession>A0A918XCJ5</accession>
<dbReference type="InterPro" id="IPR002575">
    <property type="entry name" value="Aminoglycoside_PTrfase"/>
</dbReference>
<dbReference type="Pfam" id="PF01636">
    <property type="entry name" value="APH"/>
    <property type="match status" value="1"/>
</dbReference>
<feature type="domain" description="Aminoglycoside phosphotransferase" evidence="1">
    <location>
        <begin position="64"/>
        <end position="244"/>
    </location>
</feature>